<keyword evidence="2" id="KW-1185">Reference proteome</keyword>
<evidence type="ECO:0000313" key="1">
    <source>
        <dbReference type="EMBL" id="GME91025.1"/>
    </source>
</evidence>
<name>A0ACB5TLR7_CANBO</name>
<comment type="caution">
    <text evidence="1">The sequence shown here is derived from an EMBL/GenBank/DDBJ whole genome shotgun (WGS) entry which is preliminary data.</text>
</comment>
<sequence length="221" mass="25002">MKASILFYWGFLPVLAYSFFNYLYCTWLPSNYVFDKDVLKQICNDAISKNPAGNITNIMVDVTAGLQQEYGTELINDFNLDDWVFNNAGGAMGSMIILHASISEYLIIFGSALGTEGHSGLHFADDYFTILTGHEYAYLPNAQYREVYAPGDQNHLEKGVVKQYAMDPETWALELAQGWIPAMLPFGFVSTFTVTMDFPTLYNTVYLTAKDMIRHLLRGKF</sequence>
<proteinExistence type="predicted"/>
<evidence type="ECO:0000313" key="2">
    <source>
        <dbReference type="Proteomes" id="UP001165101"/>
    </source>
</evidence>
<dbReference type="EMBL" id="BSXV01000893">
    <property type="protein sequence ID" value="GME91025.1"/>
    <property type="molecule type" value="Genomic_DNA"/>
</dbReference>
<protein>
    <submittedName>
        <fullName evidence="1">Unnamed protein product</fullName>
    </submittedName>
</protein>
<dbReference type="Proteomes" id="UP001165101">
    <property type="component" value="Unassembled WGS sequence"/>
</dbReference>
<accession>A0ACB5TLR7</accession>
<gene>
    <name evidence="1" type="ORF">Cboi01_000211700</name>
</gene>
<organism evidence="1 2">
    <name type="scientific">Candida boidinii</name>
    <name type="common">Yeast</name>
    <dbReference type="NCBI Taxonomy" id="5477"/>
    <lineage>
        <taxon>Eukaryota</taxon>
        <taxon>Fungi</taxon>
        <taxon>Dikarya</taxon>
        <taxon>Ascomycota</taxon>
        <taxon>Saccharomycotina</taxon>
        <taxon>Pichiomycetes</taxon>
        <taxon>Pichiales</taxon>
        <taxon>Pichiaceae</taxon>
        <taxon>Ogataea</taxon>
        <taxon>Ogataea/Candida clade</taxon>
    </lineage>
</organism>
<reference evidence="1" key="1">
    <citation type="submission" date="2023-04" db="EMBL/GenBank/DDBJ databases">
        <title>Candida boidinii NBRC 1967.</title>
        <authorList>
            <person name="Ichikawa N."/>
            <person name="Sato H."/>
            <person name="Tonouchi N."/>
        </authorList>
    </citation>
    <scope>NUCLEOTIDE SEQUENCE</scope>
    <source>
        <strain evidence="1">NBRC 1967</strain>
    </source>
</reference>